<dbReference type="InterPro" id="IPR029026">
    <property type="entry name" value="tRNA_m1G_MTases_N"/>
</dbReference>
<dbReference type="GO" id="GO:0032259">
    <property type="term" value="P:methylation"/>
    <property type="evidence" value="ECO:0007669"/>
    <property type="project" value="UniProtKB-KW"/>
</dbReference>
<dbReference type="OMA" id="XIFAKPD"/>
<accession>A0A670YGN9</accession>
<proteinExistence type="predicted"/>
<dbReference type="GO" id="GO:0006396">
    <property type="term" value="P:RNA processing"/>
    <property type="evidence" value="ECO:0007669"/>
    <property type="project" value="InterPro"/>
</dbReference>
<reference evidence="5" key="1">
    <citation type="submission" date="2025-08" db="UniProtKB">
        <authorList>
            <consortium name="Ensembl"/>
        </authorList>
    </citation>
    <scope>IDENTIFICATION</scope>
</reference>
<dbReference type="PANTHER" id="PTHR43191">
    <property type="entry name" value="RRNA METHYLTRANSFERASE 3"/>
    <property type="match status" value="1"/>
</dbReference>
<keyword evidence="6" id="KW-1185">Reference proteome</keyword>
<evidence type="ECO:0000256" key="3">
    <source>
        <dbReference type="SAM" id="MobiDB-lite"/>
    </source>
</evidence>
<organism evidence="5 6">
    <name type="scientific">Pseudonaja textilis</name>
    <name type="common">Eastern brown snake</name>
    <dbReference type="NCBI Taxonomy" id="8673"/>
    <lineage>
        <taxon>Eukaryota</taxon>
        <taxon>Metazoa</taxon>
        <taxon>Chordata</taxon>
        <taxon>Craniata</taxon>
        <taxon>Vertebrata</taxon>
        <taxon>Euteleostomi</taxon>
        <taxon>Lepidosauria</taxon>
        <taxon>Squamata</taxon>
        <taxon>Bifurcata</taxon>
        <taxon>Unidentata</taxon>
        <taxon>Episquamata</taxon>
        <taxon>Toxicofera</taxon>
        <taxon>Serpentes</taxon>
        <taxon>Colubroidea</taxon>
        <taxon>Elapidae</taxon>
        <taxon>Hydrophiinae</taxon>
        <taxon>Pseudonaja</taxon>
    </lineage>
</organism>
<dbReference type="AlphaFoldDB" id="A0A670YGN9"/>
<dbReference type="InterPro" id="IPR001537">
    <property type="entry name" value="SpoU_MeTrfase"/>
</dbReference>
<dbReference type="Proteomes" id="UP000472273">
    <property type="component" value="Unplaced"/>
</dbReference>
<dbReference type="Pfam" id="PF00588">
    <property type="entry name" value="SpoU_methylase"/>
    <property type="match status" value="2"/>
</dbReference>
<feature type="compositionally biased region" description="Acidic residues" evidence="3">
    <location>
        <begin position="140"/>
        <end position="149"/>
    </location>
</feature>
<feature type="region of interest" description="Disordered" evidence="3">
    <location>
        <begin position="104"/>
        <end position="151"/>
    </location>
</feature>
<dbReference type="Gene3D" id="3.40.1280.10">
    <property type="match status" value="1"/>
</dbReference>
<protein>
    <recommendedName>
        <fullName evidence="4">tRNA/rRNA methyltransferase SpoU type domain-containing protein</fullName>
    </recommendedName>
</protein>
<keyword evidence="2" id="KW-0808">Transferase</keyword>
<evidence type="ECO:0000259" key="4">
    <source>
        <dbReference type="Pfam" id="PF00588"/>
    </source>
</evidence>
<feature type="domain" description="tRNA/rRNA methyltransferase SpoU type" evidence="4">
    <location>
        <begin position="156"/>
        <end position="215"/>
    </location>
</feature>
<dbReference type="InterPro" id="IPR051259">
    <property type="entry name" value="rRNA_Methyltransferase"/>
</dbReference>
<sequence length="235" mass="25647">MPHHTKMTYPEIPQEDALPLTLICDNIRDPGNLGTILRSAAGAGCCSVLLVKGCVDAWEPKVLRAGMGAHFRIPILSNLEWDLVPNYLPTESCIHVAESCHERPPEEAKRASPTQAARSGKTPKSSNRTSQPPRFKGSQEEEEEEEEEPNLLQVQPYYKPWMEASVAVVVGGETHGVSPEAKQLAQRSGGKQLAIPVVPGVESLNSAMAASILLFEAKRQRLVKEGSASRLRLKP</sequence>
<dbReference type="GO" id="GO:0008173">
    <property type="term" value="F:RNA methyltransferase activity"/>
    <property type="evidence" value="ECO:0007669"/>
    <property type="project" value="InterPro"/>
</dbReference>
<evidence type="ECO:0000313" key="6">
    <source>
        <dbReference type="Proteomes" id="UP000472273"/>
    </source>
</evidence>
<feature type="domain" description="tRNA/rRNA methyltransferase SpoU type" evidence="4">
    <location>
        <begin position="20"/>
        <end position="107"/>
    </location>
</feature>
<dbReference type="Ensembl" id="ENSPTXT00000011266.1">
    <property type="protein sequence ID" value="ENSPTXP00000010907.1"/>
    <property type="gene ID" value="ENSPTXG00000007713.1"/>
</dbReference>
<evidence type="ECO:0000313" key="5">
    <source>
        <dbReference type="Ensembl" id="ENSPTXP00000010907.1"/>
    </source>
</evidence>
<feature type="compositionally biased region" description="Polar residues" evidence="3">
    <location>
        <begin position="112"/>
        <end position="132"/>
    </location>
</feature>
<dbReference type="GO" id="GO:0003723">
    <property type="term" value="F:RNA binding"/>
    <property type="evidence" value="ECO:0007669"/>
    <property type="project" value="InterPro"/>
</dbReference>
<dbReference type="SUPFAM" id="SSF75217">
    <property type="entry name" value="alpha/beta knot"/>
    <property type="match status" value="1"/>
</dbReference>
<keyword evidence="1" id="KW-0489">Methyltransferase</keyword>
<evidence type="ECO:0000256" key="1">
    <source>
        <dbReference type="ARBA" id="ARBA00022603"/>
    </source>
</evidence>
<name>A0A670YGN9_PSETE</name>
<dbReference type="InterPro" id="IPR029028">
    <property type="entry name" value="Alpha/beta_knot_MTases"/>
</dbReference>
<dbReference type="CDD" id="cd18106">
    <property type="entry name" value="SpoU-like_RNMTL1"/>
    <property type="match status" value="1"/>
</dbReference>
<dbReference type="PANTHER" id="PTHR43191:SF2">
    <property type="entry name" value="RRNA METHYLTRANSFERASE 3, MITOCHONDRIAL"/>
    <property type="match status" value="1"/>
</dbReference>
<dbReference type="GeneTree" id="ENSGT00940000164902"/>
<reference evidence="5" key="2">
    <citation type="submission" date="2025-09" db="UniProtKB">
        <authorList>
            <consortium name="Ensembl"/>
        </authorList>
    </citation>
    <scope>IDENTIFICATION</scope>
</reference>
<evidence type="ECO:0000256" key="2">
    <source>
        <dbReference type="ARBA" id="ARBA00022679"/>
    </source>
</evidence>